<protein>
    <submittedName>
        <fullName evidence="1">Uncharacterized protein</fullName>
    </submittedName>
</protein>
<evidence type="ECO:0000313" key="2">
    <source>
        <dbReference type="Proteomes" id="UP000305067"/>
    </source>
</evidence>
<name>A0A5C3Q6W8_9AGAR</name>
<dbReference type="AlphaFoldDB" id="A0A5C3Q6W8"/>
<evidence type="ECO:0000313" key="1">
    <source>
        <dbReference type="EMBL" id="TFK97825.1"/>
    </source>
</evidence>
<keyword evidence="2" id="KW-1185">Reference proteome</keyword>
<dbReference type="OrthoDB" id="3221235at2759"/>
<accession>A0A5C3Q6W8</accession>
<organism evidence="1 2">
    <name type="scientific">Pterulicium gracile</name>
    <dbReference type="NCBI Taxonomy" id="1884261"/>
    <lineage>
        <taxon>Eukaryota</taxon>
        <taxon>Fungi</taxon>
        <taxon>Dikarya</taxon>
        <taxon>Basidiomycota</taxon>
        <taxon>Agaricomycotina</taxon>
        <taxon>Agaricomycetes</taxon>
        <taxon>Agaricomycetidae</taxon>
        <taxon>Agaricales</taxon>
        <taxon>Pleurotineae</taxon>
        <taxon>Pterulaceae</taxon>
        <taxon>Pterulicium</taxon>
    </lineage>
</organism>
<dbReference type="EMBL" id="ML178844">
    <property type="protein sequence ID" value="TFK97825.1"/>
    <property type="molecule type" value="Genomic_DNA"/>
</dbReference>
<feature type="non-terminal residue" evidence="1">
    <location>
        <position position="1"/>
    </location>
</feature>
<dbReference type="Proteomes" id="UP000305067">
    <property type="component" value="Unassembled WGS sequence"/>
</dbReference>
<gene>
    <name evidence="1" type="ORF">BDV98DRAFT_631451</name>
</gene>
<proteinExistence type="predicted"/>
<reference evidence="1 2" key="1">
    <citation type="journal article" date="2019" name="Nat. Ecol. Evol.">
        <title>Megaphylogeny resolves global patterns of mushroom evolution.</title>
        <authorList>
            <person name="Varga T."/>
            <person name="Krizsan K."/>
            <person name="Foldi C."/>
            <person name="Dima B."/>
            <person name="Sanchez-Garcia M."/>
            <person name="Sanchez-Ramirez S."/>
            <person name="Szollosi G.J."/>
            <person name="Szarkandi J.G."/>
            <person name="Papp V."/>
            <person name="Albert L."/>
            <person name="Andreopoulos W."/>
            <person name="Angelini C."/>
            <person name="Antonin V."/>
            <person name="Barry K.W."/>
            <person name="Bougher N.L."/>
            <person name="Buchanan P."/>
            <person name="Buyck B."/>
            <person name="Bense V."/>
            <person name="Catcheside P."/>
            <person name="Chovatia M."/>
            <person name="Cooper J."/>
            <person name="Damon W."/>
            <person name="Desjardin D."/>
            <person name="Finy P."/>
            <person name="Geml J."/>
            <person name="Haridas S."/>
            <person name="Hughes K."/>
            <person name="Justo A."/>
            <person name="Karasinski D."/>
            <person name="Kautmanova I."/>
            <person name="Kiss B."/>
            <person name="Kocsube S."/>
            <person name="Kotiranta H."/>
            <person name="LaButti K.M."/>
            <person name="Lechner B.E."/>
            <person name="Liimatainen K."/>
            <person name="Lipzen A."/>
            <person name="Lukacs Z."/>
            <person name="Mihaltcheva S."/>
            <person name="Morgado L.N."/>
            <person name="Niskanen T."/>
            <person name="Noordeloos M.E."/>
            <person name="Ohm R.A."/>
            <person name="Ortiz-Santana B."/>
            <person name="Ovrebo C."/>
            <person name="Racz N."/>
            <person name="Riley R."/>
            <person name="Savchenko A."/>
            <person name="Shiryaev A."/>
            <person name="Soop K."/>
            <person name="Spirin V."/>
            <person name="Szebenyi C."/>
            <person name="Tomsovsky M."/>
            <person name="Tulloss R.E."/>
            <person name="Uehling J."/>
            <person name="Grigoriev I.V."/>
            <person name="Vagvolgyi C."/>
            <person name="Papp T."/>
            <person name="Martin F.M."/>
            <person name="Miettinen O."/>
            <person name="Hibbett D.S."/>
            <person name="Nagy L.G."/>
        </authorList>
    </citation>
    <scope>NUCLEOTIDE SEQUENCE [LARGE SCALE GENOMIC DNA]</scope>
    <source>
        <strain evidence="1 2">CBS 309.79</strain>
    </source>
</reference>
<sequence>QHISDHVCLISSLCRIPPHLLCDIFTLAIPSTLIRFEDLTYNWALLTVCKHWRDVCLTYGSLWSQVYIDSIAASNPELPMTADAGHDYSRTFPTTDRTYRRPSYANLTRAAEIFQLQLERSRDADLAITIQTSPGYDYAQPFLRILLPHLHRAIHIRAPYHILIQIPRSLEMERLARMVIDCSQFKSPCESNWQNLAAPSQTHLQTHLHDNSVLDELQKQPKVVEIDAVLRSSVGFASIPGSSAPLGYCSERLTKLVITDLDNSRDPLPVSALPQLQTLLEFKSSRGIHGVQPSSLFTSRILLPKLSKLTIVYGPGAHNLLLRLLYPSLVHLIYSGPIMSKVHDFLAASAPELHTLELRSASSVENILPLFSTHPGHWRTLRKLCISFEKYDYISRTECFCVQCFSVFTSNVDPPALSLRAIGGLGNGLPTLNPLSLIISVSTALLRREREALCRHWGAAICAEKHSLKKPRSAITG</sequence>